<accession>A0A564ZD65</accession>
<organism evidence="2 3">
    <name type="scientific">Hymenolepis diminuta</name>
    <name type="common">Rat tapeworm</name>
    <dbReference type="NCBI Taxonomy" id="6216"/>
    <lineage>
        <taxon>Eukaryota</taxon>
        <taxon>Metazoa</taxon>
        <taxon>Spiralia</taxon>
        <taxon>Lophotrochozoa</taxon>
        <taxon>Platyhelminthes</taxon>
        <taxon>Cestoda</taxon>
        <taxon>Eucestoda</taxon>
        <taxon>Cyclophyllidea</taxon>
        <taxon>Hymenolepididae</taxon>
        <taxon>Hymenolepis</taxon>
    </lineage>
</organism>
<gene>
    <name evidence="2" type="ORF">WMSIL1_LOCUS14759</name>
</gene>
<feature type="region of interest" description="Disordered" evidence="1">
    <location>
        <begin position="221"/>
        <end position="315"/>
    </location>
</feature>
<feature type="compositionally biased region" description="Basic and acidic residues" evidence="1">
    <location>
        <begin position="221"/>
        <end position="259"/>
    </location>
</feature>
<feature type="compositionally biased region" description="Polar residues" evidence="1">
    <location>
        <begin position="46"/>
        <end position="55"/>
    </location>
</feature>
<keyword evidence="3" id="KW-1185">Reference proteome</keyword>
<evidence type="ECO:0000313" key="2">
    <source>
        <dbReference type="EMBL" id="VUZ57309.1"/>
    </source>
</evidence>
<reference evidence="2 3" key="1">
    <citation type="submission" date="2019-07" db="EMBL/GenBank/DDBJ databases">
        <authorList>
            <person name="Jastrzebski P J."/>
            <person name="Paukszto L."/>
            <person name="Jastrzebski P J."/>
        </authorList>
    </citation>
    <scope>NUCLEOTIDE SEQUENCE [LARGE SCALE GENOMIC DNA]</scope>
    <source>
        <strain evidence="2 3">WMS-il1</strain>
    </source>
</reference>
<protein>
    <submittedName>
        <fullName evidence="2">Uncharacterized protein</fullName>
    </submittedName>
</protein>
<evidence type="ECO:0000313" key="3">
    <source>
        <dbReference type="Proteomes" id="UP000321570"/>
    </source>
</evidence>
<proteinExistence type="predicted"/>
<feature type="compositionally biased region" description="Basic and acidic residues" evidence="1">
    <location>
        <begin position="285"/>
        <end position="315"/>
    </location>
</feature>
<name>A0A564ZD65_HYMDI</name>
<evidence type="ECO:0000256" key="1">
    <source>
        <dbReference type="SAM" id="MobiDB-lite"/>
    </source>
</evidence>
<feature type="compositionally biased region" description="Basic residues" evidence="1">
    <location>
        <begin position="270"/>
        <end position="280"/>
    </location>
</feature>
<sequence>MPRDVGRIVKHLSGEFYRPYYLSKHFRKLIKKAVIQHKAEEKEIPTTGNASTSKKGSYFGPLSPRTSEIQKSSEGEKTPSPRTPRPSTTIIINSLSHDSTTANHIASLSNGKASGCIINGNGRYRKLGVIVPLANEGNLFPGENVPGSDSAIGSNSRAFRRFVANYGRHLIANVRSIWSQAPVVKKEDFGVEASHKHRESLRSLSLYGHVNIVYQRSRSEMSSLKEKDSIDTADRSESNRSDLKDEHKSNGSEDKKDDTFSAMRKSSFAGRHRGHHRLRVGKLSAAERLRPITTEASRREVEEKESKRGHCLAQDKRTLYERIYSSNSQRKLLE</sequence>
<dbReference type="AlphaFoldDB" id="A0A564ZD65"/>
<feature type="region of interest" description="Disordered" evidence="1">
    <location>
        <begin position="43"/>
        <end position="89"/>
    </location>
</feature>
<dbReference type="Proteomes" id="UP000321570">
    <property type="component" value="Unassembled WGS sequence"/>
</dbReference>
<dbReference type="EMBL" id="CABIJS010000715">
    <property type="protein sequence ID" value="VUZ57309.1"/>
    <property type="molecule type" value="Genomic_DNA"/>
</dbReference>